<feature type="compositionally biased region" description="Low complexity" evidence="1">
    <location>
        <begin position="1637"/>
        <end position="1652"/>
    </location>
</feature>
<dbReference type="Pfam" id="PF02514">
    <property type="entry name" value="CobN-Mg_chel"/>
    <property type="match status" value="1"/>
</dbReference>
<name>D5EBX9_METMS</name>
<keyword evidence="2" id="KW-0812">Transmembrane</keyword>
<evidence type="ECO:0000256" key="2">
    <source>
        <dbReference type="SAM" id="Phobius"/>
    </source>
</evidence>
<feature type="compositionally biased region" description="Low complexity" evidence="1">
    <location>
        <begin position="1687"/>
        <end position="1698"/>
    </location>
</feature>
<evidence type="ECO:0000313" key="5">
    <source>
        <dbReference type="Proteomes" id="UP000001059"/>
    </source>
</evidence>
<evidence type="ECO:0000259" key="3">
    <source>
        <dbReference type="Pfam" id="PF02514"/>
    </source>
</evidence>
<keyword evidence="4" id="KW-0436">Ligase</keyword>
<keyword evidence="2" id="KW-0472">Membrane</keyword>
<dbReference type="NCBIfam" id="NF004645">
    <property type="entry name" value="PRK05989.2-3"/>
    <property type="match status" value="1"/>
</dbReference>
<keyword evidence="5" id="KW-1185">Reference proteome</keyword>
<feature type="region of interest" description="Disordered" evidence="1">
    <location>
        <begin position="1634"/>
        <end position="1701"/>
    </location>
</feature>
<dbReference type="PANTHER" id="PTHR44119">
    <property type="entry name" value="MAGNESIUM-CHELATASE SUBUNIT CHLH, CHLOROPLASTIC"/>
    <property type="match status" value="1"/>
</dbReference>
<reference evidence="4 5" key="1">
    <citation type="submission" date="2010-03" db="EMBL/GenBank/DDBJ databases">
        <title>The complete genome of Methanohalophilus mahii DSM 5219.</title>
        <authorList>
            <consortium name="US DOE Joint Genome Institute (JGI-PGF)"/>
            <person name="Lucas S."/>
            <person name="Copeland A."/>
            <person name="Lapidus A."/>
            <person name="Glavina del Rio T."/>
            <person name="Dalin E."/>
            <person name="Tice H."/>
            <person name="Bruce D."/>
            <person name="Goodwin L."/>
            <person name="Pitluck S."/>
            <person name="Kyrpides N."/>
            <person name="Mavromatis K."/>
            <person name="Ivanova N."/>
            <person name="Lykidis A."/>
            <person name="Saunders E."/>
            <person name="Brettin T."/>
            <person name="Detter J.C."/>
            <person name="Han C."/>
            <person name="Land M."/>
            <person name="Hauser L."/>
            <person name="Markowitz V."/>
            <person name="Cheng J.-F."/>
            <person name="Hugenholtz P."/>
            <person name="Woyke T."/>
            <person name="Wu D."/>
            <person name="Spring S."/>
            <person name="Schneider S."/>
            <person name="Schroeder M."/>
            <person name="Klenk H.-P."/>
            <person name="Eisen J.A."/>
        </authorList>
    </citation>
    <scope>NUCLEOTIDE SEQUENCE [LARGE SCALE GENOMIC DNA]</scope>
    <source>
        <strain evidence="5">ATCC 35705 / DSM 5219 / SLP</strain>
    </source>
</reference>
<dbReference type="GO" id="GO:0016851">
    <property type="term" value="F:magnesium chelatase activity"/>
    <property type="evidence" value="ECO:0007669"/>
    <property type="project" value="UniProtKB-EC"/>
</dbReference>
<evidence type="ECO:0000313" key="4">
    <source>
        <dbReference type="EMBL" id="ADE36680.1"/>
    </source>
</evidence>
<protein>
    <submittedName>
        <fullName evidence="4">Magnesium chelatase</fullName>
        <ecNumber evidence="4">6.6.1.1</ecNumber>
    </submittedName>
</protein>
<dbReference type="Proteomes" id="UP000001059">
    <property type="component" value="Chromosome"/>
</dbReference>
<dbReference type="PANTHER" id="PTHR44119:SF4">
    <property type="entry name" value="AEROBIC COBALTOCHELATASE SUBUNIT COBN"/>
    <property type="match status" value="1"/>
</dbReference>
<dbReference type="KEGG" id="mmh:Mmah_1175"/>
<keyword evidence="2" id="KW-1133">Transmembrane helix</keyword>
<feature type="transmembrane region" description="Helical" evidence="2">
    <location>
        <begin position="1720"/>
        <end position="1742"/>
    </location>
</feature>
<dbReference type="HOGENOM" id="CLU_002017_4_0_2"/>
<dbReference type="STRING" id="547558.Mmah_1175"/>
<evidence type="ECO:0000256" key="1">
    <source>
        <dbReference type="SAM" id="MobiDB-lite"/>
    </source>
</evidence>
<dbReference type="CDD" id="cd10150">
    <property type="entry name" value="CobN_like"/>
    <property type="match status" value="1"/>
</dbReference>
<dbReference type="InterPro" id="IPR003672">
    <property type="entry name" value="CobN/Mg_chltase"/>
</dbReference>
<accession>D5EBX9</accession>
<feature type="domain" description="CobN/magnesium chelatase" evidence="3">
    <location>
        <begin position="467"/>
        <end position="1578"/>
    </location>
</feature>
<dbReference type="EC" id="6.6.1.1" evidence="4"/>
<gene>
    <name evidence="4" type="ordered locus">Mmah_1175</name>
</gene>
<sequence precursor="true">MRYGKVCLLVLSVLIMLAVAVPAVSASENMMKINNVTSDENGNFVLDDIPFGEYELYAANYSESRGEWKWYKGKIDVEVNGSDLTNQSLEISSSSMIDENWINSYIDGYNISGRTYSTGMGNEYNKSSNVVLLTRESSNFVLSTTSDENGNFVLDDIPFGEYELYAANYSESRGEWKWYKGKIDVEVNGSDLTNQSLEISSSSMIDENWINSYIDGYNISGRTYSTGMGNEYNKSSNVVLLTRESSNFVLSTTSDENGNFVLDDIPFGEYELYAANYSESRGEWKWYKGKIDVEVNGSDLTNQSLEISSSSMIDENWINSYIDGYNISGRTYSTGMGNEYNKSSNVVLLKSLATSSSYPLVNVSIITGYSSYEPQLESLVGRINNDSTLNLSVSYHLPSTIDDETDLSNVDVIYAKMFTDSASKIENEVDSAISNGTIVITDNAALTENIPAEFLDDRDEIIEILEAYWKYGATEESNFDNMIYYLAKTFVDRNDLDVKAPDGSPKAIYHPNMTEKSNFTSNSTEYFDWYRNREDGHAFDENSPTVGLTFYSSYYPERMGPFDSLIAELESRNMNVIACYGSSSDYVDPFFNHTPETKVDLILSSTYRSQYFDIENLGVPVMNTVTNGYMNLTEWKETSSPLPNTYMIRLYRPETWGWIDPIMIASTEFDSQGNKIYEPVDTQVEWLVDRAEAQTNLSAKDHSDKKVVVLYYNHGAGKNNIGASYLEVVPSIGNLLGAMANESYDVQSSSIPNKTELVDLFVKQGTNIGTWAPGELEDLVETNKVELIPEHTYRKWFDTLPEERRKEVTDRWGEAPGEIMVYEDDSGDRFVVIPKIEISDNVILAPQPTRGWFDDLDALYHDADLPPHHQYIAFYLWLQNDFDADVMVNMGRHGTVEWLPGKEFGLFSEEWPALMVGDIPVVYPYVMDGMGEGMQAKRRGSAVVIDHLIPPVVMSGSYGNYTDLNEKISQYHALDSDPDTQETRFEEIVNLTYELHLDERINMTYAEAEDEDLRDHFLDELDDVLRELRTTSMPYGLHILGKAPKGEQLSEMVCSMLGKDFKDEVAQYNTSEKAPVLLLDLVLNQNTSSTDAQLQILGEGNNSDTMDNYLSKATEYSDKLSLTEDELQQLLKAMDGKYVEPNLGGDPIQRSDALPSGRNFYAFDEQLIPTKQSWELGKKMANETMDAYQEKHGDDAYPSKAAFILWAGESTRHEGVMEAEILYLLGVRPVWGSGDKVEDVELIPSSELDRPRIDVLVQISGLYRDSFPHKVELIDKAVYLAYNAPDNGYDGTKDEERPAAEYISYDSADNTNYVRENTNNIYDGLNATLQNETASMNIALLRIFGPADGSYGTGMSNAVSASDTWENNTELADLYMDRMSNAYGEYVWGESMEEIASQWDVADDSIDNKDVFNDNLEDVGAIVHSRSSNTYGAMDTDDFFQYFGGLNLVVSEASGMAPETYVMNLQNPDAEKIETLSTYLSREIVTRYLNPTWFEGMQQHGFEGAGKMGNFIENLWGWEALHPDLIADHVWNDVYDAYFTGENREWIKETNPYEYQSMNARMLETARKNGWDASDEQLKSLVSEFVESIAETGDVTCCHHTCGNPALQDYVDGYLSMPGVVDEETAQKYREIMDEATTSSESSSTSSTSFSSGGVGSAQIVNTSSTGTASNQTTSSSDGGYSESAQDPTPDSTESSSDYVEGYEMTKENPRNDNSGGSSFSGADIVGTVLVLAAVGAMYIGFRRRQM</sequence>
<dbReference type="EMBL" id="CP001994">
    <property type="protein sequence ID" value="ADE36680.1"/>
    <property type="molecule type" value="Genomic_DNA"/>
</dbReference>
<organism evidence="4 5">
    <name type="scientific">Methanohalophilus mahii (strain ATCC 35705 / DSM 5219 / SLP)</name>
    <dbReference type="NCBI Taxonomy" id="547558"/>
    <lineage>
        <taxon>Archaea</taxon>
        <taxon>Methanobacteriati</taxon>
        <taxon>Methanobacteriota</taxon>
        <taxon>Stenosarchaea group</taxon>
        <taxon>Methanomicrobia</taxon>
        <taxon>Methanosarcinales</taxon>
        <taxon>Methanosarcinaceae</taxon>
        <taxon>Methanohalophilus</taxon>
    </lineage>
</organism>
<dbReference type="SUPFAM" id="SSF49478">
    <property type="entry name" value="Cna protein B-type domain"/>
    <property type="match status" value="2"/>
</dbReference>
<proteinExistence type="predicted"/>
<feature type="compositionally biased region" description="Polar residues" evidence="1">
    <location>
        <begin position="1659"/>
        <end position="1686"/>
    </location>
</feature>